<dbReference type="GO" id="GO:0046686">
    <property type="term" value="P:response to cadmium ion"/>
    <property type="evidence" value="ECO:0007669"/>
    <property type="project" value="TreeGrafter"/>
</dbReference>
<accession>A0A4R6SL33</accession>
<protein>
    <submittedName>
        <fullName evidence="2">DNA-binding transcriptional ArsR family regulator</fullName>
    </submittedName>
</protein>
<dbReference type="GO" id="GO:0003677">
    <property type="term" value="F:DNA binding"/>
    <property type="evidence" value="ECO:0007669"/>
    <property type="project" value="UniProtKB-KW"/>
</dbReference>
<feature type="domain" description="HTH arsR-type" evidence="1">
    <location>
        <begin position="1"/>
        <end position="92"/>
    </location>
</feature>
<evidence type="ECO:0000313" key="3">
    <source>
        <dbReference type="Proteomes" id="UP000295444"/>
    </source>
</evidence>
<dbReference type="RefSeq" id="WP_133847736.1">
    <property type="nucleotide sequence ID" value="NZ_SNXZ01000001.1"/>
</dbReference>
<dbReference type="AlphaFoldDB" id="A0A4R6SL33"/>
<evidence type="ECO:0000259" key="1">
    <source>
        <dbReference type="PROSITE" id="PS50987"/>
    </source>
</evidence>
<dbReference type="GO" id="GO:0097063">
    <property type="term" value="F:cadmium ion sensor activity"/>
    <property type="evidence" value="ECO:0007669"/>
    <property type="project" value="TreeGrafter"/>
</dbReference>
<organism evidence="2 3">
    <name type="scientific">Labedaea rhizosphaerae</name>
    <dbReference type="NCBI Taxonomy" id="598644"/>
    <lineage>
        <taxon>Bacteria</taxon>
        <taxon>Bacillati</taxon>
        <taxon>Actinomycetota</taxon>
        <taxon>Actinomycetes</taxon>
        <taxon>Pseudonocardiales</taxon>
        <taxon>Pseudonocardiaceae</taxon>
        <taxon>Labedaea</taxon>
    </lineage>
</organism>
<dbReference type="Proteomes" id="UP000295444">
    <property type="component" value="Unassembled WGS sequence"/>
</dbReference>
<dbReference type="EMBL" id="SNXZ01000001">
    <property type="protein sequence ID" value="TDQ04898.1"/>
    <property type="molecule type" value="Genomic_DNA"/>
</dbReference>
<dbReference type="GO" id="GO:0003700">
    <property type="term" value="F:DNA-binding transcription factor activity"/>
    <property type="evidence" value="ECO:0007669"/>
    <property type="project" value="InterPro"/>
</dbReference>
<dbReference type="Gene3D" id="1.10.10.10">
    <property type="entry name" value="Winged helix-like DNA-binding domain superfamily/Winged helix DNA-binding domain"/>
    <property type="match status" value="1"/>
</dbReference>
<dbReference type="CDD" id="cd00090">
    <property type="entry name" value="HTH_ARSR"/>
    <property type="match status" value="1"/>
</dbReference>
<comment type="caution">
    <text evidence="2">The sequence shown here is derived from an EMBL/GenBank/DDBJ whole genome shotgun (WGS) entry which is preliminary data.</text>
</comment>
<dbReference type="SMART" id="SM00418">
    <property type="entry name" value="HTH_ARSR"/>
    <property type="match status" value="1"/>
</dbReference>
<dbReference type="PROSITE" id="PS50987">
    <property type="entry name" value="HTH_ARSR_2"/>
    <property type="match status" value="1"/>
</dbReference>
<dbReference type="SUPFAM" id="SSF46785">
    <property type="entry name" value="Winged helix' DNA-binding domain"/>
    <property type="match status" value="1"/>
</dbReference>
<dbReference type="InterPro" id="IPR052543">
    <property type="entry name" value="HTH_Metal-responsive_Reg"/>
</dbReference>
<dbReference type="InterPro" id="IPR001845">
    <property type="entry name" value="HTH_ArsR_DNA-bd_dom"/>
</dbReference>
<dbReference type="PANTHER" id="PTHR39168:SF1">
    <property type="entry name" value="TRANSCRIPTIONAL REGULATORY PROTEIN"/>
    <property type="match status" value="1"/>
</dbReference>
<reference evidence="2 3" key="1">
    <citation type="submission" date="2019-03" db="EMBL/GenBank/DDBJ databases">
        <title>Genomic Encyclopedia of Type Strains, Phase IV (KMG-IV): sequencing the most valuable type-strain genomes for metagenomic binning, comparative biology and taxonomic classification.</title>
        <authorList>
            <person name="Goeker M."/>
        </authorList>
    </citation>
    <scope>NUCLEOTIDE SEQUENCE [LARGE SCALE GENOMIC DNA]</scope>
    <source>
        <strain evidence="2 3">DSM 45361</strain>
    </source>
</reference>
<dbReference type="PANTHER" id="PTHR39168">
    <property type="entry name" value="TRANSCRIPTIONAL REGULATOR-RELATED"/>
    <property type="match status" value="1"/>
</dbReference>
<dbReference type="InterPro" id="IPR036388">
    <property type="entry name" value="WH-like_DNA-bd_sf"/>
</dbReference>
<evidence type="ECO:0000313" key="2">
    <source>
        <dbReference type="EMBL" id="TDQ04898.1"/>
    </source>
</evidence>
<keyword evidence="2" id="KW-0238">DNA-binding</keyword>
<dbReference type="InterPro" id="IPR011991">
    <property type="entry name" value="ArsR-like_HTH"/>
</dbReference>
<dbReference type="OrthoDB" id="3232131at2"/>
<dbReference type="GO" id="GO:0010288">
    <property type="term" value="P:response to lead ion"/>
    <property type="evidence" value="ECO:0007669"/>
    <property type="project" value="TreeGrafter"/>
</dbReference>
<name>A0A4R6SL33_LABRH</name>
<sequence>MGTDFAAVARLLATPARSAVVDALMSGRHLAAGELARIAGVRPSTISEHLAALVDGGLLSVVNAGRHRYYTLAGQDVAAALEAFARICPSTPVRSLRESVGAKSLRVARTCYDHVAGALGVAMFDGMVAQSWLDEDCKLADVGERRLGELGVDVAACRQSRRQFARPCLDWTQRRMHLAGALGAAITQNMQDRGWVEAGRTGRALRITDQGADGLGEWFRVDIRSL</sequence>
<dbReference type="GO" id="GO:0032791">
    <property type="term" value="F:lead ion binding"/>
    <property type="evidence" value="ECO:0007669"/>
    <property type="project" value="TreeGrafter"/>
</dbReference>
<keyword evidence="3" id="KW-1185">Reference proteome</keyword>
<gene>
    <name evidence="2" type="ORF">EV186_101859</name>
</gene>
<dbReference type="Pfam" id="PF12840">
    <property type="entry name" value="HTH_20"/>
    <property type="match status" value="1"/>
</dbReference>
<proteinExistence type="predicted"/>
<dbReference type="InterPro" id="IPR036390">
    <property type="entry name" value="WH_DNA-bd_sf"/>
</dbReference>